<evidence type="ECO:0000256" key="5">
    <source>
        <dbReference type="ARBA" id="ARBA00044493"/>
    </source>
</evidence>
<evidence type="ECO:0000313" key="10">
    <source>
        <dbReference type="EMBL" id="VEU19959.1"/>
    </source>
</evidence>
<feature type="repeat" description="PPR" evidence="8">
    <location>
        <begin position="308"/>
        <end position="342"/>
    </location>
</feature>
<dbReference type="PROSITE" id="PS51375">
    <property type="entry name" value="PPR"/>
    <property type="match status" value="2"/>
</dbReference>
<reference evidence="10 11" key="1">
    <citation type="submission" date="2018-12" db="EMBL/GenBank/DDBJ databases">
        <authorList>
            <person name="Tiukova I."/>
            <person name="Dainat J."/>
        </authorList>
    </citation>
    <scope>NUCLEOTIDE SEQUENCE [LARGE SCALE GENOMIC DNA]</scope>
</reference>
<evidence type="ECO:0000256" key="6">
    <source>
        <dbReference type="ARBA" id="ARBA00044511"/>
    </source>
</evidence>
<dbReference type="STRING" id="13370.A0A448YGD3"/>
<protein>
    <recommendedName>
        <fullName evidence="7">Mitochondrial 15S rRNA processing factor CCM1</fullName>
    </recommendedName>
</protein>
<comment type="subunit">
    <text evidence="6">Binds to mitochondrial small subunit 15S rRNA.</text>
</comment>
<dbReference type="PANTHER" id="PTHR47447:SF28">
    <property type="entry name" value="PENTACOTRIPEPTIDE-REPEAT REGION OF PRORP DOMAIN-CONTAINING PROTEIN"/>
    <property type="match status" value="1"/>
</dbReference>
<evidence type="ECO:0000256" key="1">
    <source>
        <dbReference type="ARBA" id="ARBA00004173"/>
    </source>
</evidence>
<evidence type="ECO:0000313" key="11">
    <source>
        <dbReference type="Proteomes" id="UP000290900"/>
    </source>
</evidence>
<dbReference type="GO" id="GO:0008380">
    <property type="term" value="P:RNA splicing"/>
    <property type="evidence" value="ECO:0007669"/>
    <property type="project" value="UniProtKB-KW"/>
</dbReference>
<dbReference type="Pfam" id="PF01535">
    <property type="entry name" value="PPR"/>
    <property type="match status" value="2"/>
</dbReference>
<dbReference type="OrthoDB" id="185373at2759"/>
<evidence type="ECO:0000256" key="9">
    <source>
        <dbReference type="SAM" id="MobiDB-lite"/>
    </source>
</evidence>
<keyword evidence="11" id="KW-1185">Reference proteome</keyword>
<evidence type="ECO:0000256" key="7">
    <source>
        <dbReference type="ARBA" id="ARBA00044527"/>
    </source>
</evidence>
<gene>
    <name evidence="10" type="ORF">BRENAR_LOCUS694</name>
</gene>
<dbReference type="FunCoup" id="A0A448YGD3">
    <property type="interactions" value="119"/>
</dbReference>
<dbReference type="InterPro" id="IPR002885">
    <property type="entry name" value="PPR_rpt"/>
</dbReference>
<dbReference type="PANTHER" id="PTHR47447">
    <property type="entry name" value="OS03G0856100 PROTEIN"/>
    <property type="match status" value="1"/>
</dbReference>
<comment type="similarity">
    <text evidence="2">Belongs to the CCM1 family.</text>
</comment>
<dbReference type="EMBL" id="CAACVR010000001">
    <property type="protein sequence ID" value="VEU19959.1"/>
    <property type="molecule type" value="Genomic_DNA"/>
</dbReference>
<proteinExistence type="inferred from homology"/>
<dbReference type="GO" id="GO:0005739">
    <property type="term" value="C:mitochondrion"/>
    <property type="evidence" value="ECO:0007669"/>
    <property type="project" value="UniProtKB-SubCell"/>
</dbReference>
<dbReference type="Gene3D" id="1.25.40.10">
    <property type="entry name" value="Tetratricopeptide repeat domain"/>
    <property type="match status" value="1"/>
</dbReference>
<evidence type="ECO:0000256" key="2">
    <source>
        <dbReference type="ARBA" id="ARBA00006192"/>
    </source>
</evidence>
<comment type="subcellular location">
    <subcellularLocation>
        <location evidence="1">Mitochondrion</location>
    </subcellularLocation>
</comment>
<dbReference type="AlphaFoldDB" id="A0A448YGD3"/>
<keyword evidence="4" id="KW-0508">mRNA splicing</keyword>
<comment type="function">
    <text evidence="5">Regulates mitochondrial small subunit maturation by controlling 15S rRNA 5'-end processing. Localizes to the 5' precursor of the 15S rRNA in a position that is subsequently occupied by mS47 in the mature yeast mtSSU. Uses structure and sequence-specific RNA recognition, binding to a single-stranded region of the precursor and specifically recognizing bases -6 to -1. The exchange of Ccm1 for mS47 is coupled to the irreversible removal of precursor rRNA that is accompanied by conformational changes of the mitoribosomal proteins uS5m and mS26. These conformational changes signal completion of 5'-end rRNA processing through protection of the mature 5'-end of the 15S rRNA and stabilization of mS47. The removal of the 5' precursor together with the dissociation of Ccm1 may be catalyzed by the 5'-3' exoribonuclease Pet127. Involved in the specific removal of group I introns in mitochondrial encoded transcripts.</text>
</comment>
<feature type="region of interest" description="Disordered" evidence="9">
    <location>
        <begin position="621"/>
        <end position="640"/>
    </location>
</feature>
<sequence>MLGCITRRVNGLSRLVAVPRYKLTTPWYDLEGTSPRVNQVRTVVFTTRKKATGSSRKKYDYGRIRDVDREHAKDQKVSRDLTLKLSSLEDFTRQVKKVIEEKKQEELKKEVEKDMNIKDQNDYDENVENDAEGIFQALMGVEREDKDGFQMLNSPESQKDRPDEASISANESSFDEADFMTLFPKVHSYVDLPTSIVEGLDESTLQYIASEETANWVPVIDKLASEPSILSKCTAYDAHVMLKAIAREQRPIIIAKFHKMVSDAGLLNNRYIYNDIMAAYNLVSVQESFPIIETLYKEMTYVKHIEPDLFTMGIMINLYSKRGNIAKTREFLSKIEEMGEKPTNAIYTSVLQMYVRMGEYENAINVFDTMKFLSLKTFPTSKTYSSMILFDTLHNKIEHGISLYKEMHDKGIKLEPQALLALAKGCATRRGMAPQGWFFILEYYSNDYPISHKLIEVMLSLAAKDSDLSLARALYLSIFETNTKSNHLKLTPASGVALKYLFNAYLDFDKDARPASVVDERIRAIRLRSLELMNFNFHIQGPPMLPVTHLPIDDDSAILNECKALFEYHQLTFPNIISREVLEAYLFVVAARGSIKDFEAAWNKYTYFENSEGATTIEQPEDLEAPEEEEKTEPPNVPADSLLEKPRVRFSRDDRLYNASMHAARHTKNIKFAQRIWVERGAFRKTEAFQKLEPYIQDQRDFKFARAMLSCFVETGNVVDAYQLVLSSQSRFVWTYYHLKSLLKLCENMGYVTFSDELMKVIRKSNKFLKRQQSGTRQ</sequence>
<keyword evidence="3" id="KW-0677">Repeat</keyword>
<dbReference type="InterPro" id="IPR011990">
    <property type="entry name" value="TPR-like_helical_dom_sf"/>
</dbReference>
<dbReference type="InParanoid" id="A0A448YGD3"/>
<evidence type="ECO:0000256" key="4">
    <source>
        <dbReference type="ARBA" id="ARBA00023187"/>
    </source>
</evidence>
<evidence type="ECO:0000256" key="8">
    <source>
        <dbReference type="PROSITE-ProRule" id="PRU00708"/>
    </source>
</evidence>
<name>A0A448YGD3_BRENA</name>
<dbReference type="Proteomes" id="UP000290900">
    <property type="component" value="Unassembled WGS sequence"/>
</dbReference>
<accession>A0A448YGD3</accession>
<organism evidence="10 11">
    <name type="scientific">Brettanomyces naardenensis</name>
    <name type="common">Yeast</name>
    <dbReference type="NCBI Taxonomy" id="13370"/>
    <lineage>
        <taxon>Eukaryota</taxon>
        <taxon>Fungi</taxon>
        <taxon>Dikarya</taxon>
        <taxon>Ascomycota</taxon>
        <taxon>Saccharomycotina</taxon>
        <taxon>Pichiomycetes</taxon>
        <taxon>Pichiales</taxon>
        <taxon>Pichiaceae</taxon>
        <taxon>Brettanomyces</taxon>
    </lineage>
</organism>
<feature type="repeat" description="PPR" evidence="8">
    <location>
        <begin position="343"/>
        <end position="377"/>
    </location>
</feature>
<feature type="compositionally biased region" description="Acidic residues" evidence="9">
    <location>
        <begin position="621"/>
        <end position="631"/>
    </location>
</feature>
<keyword evidence="4" id="KW-0507">mRNA processing</keyword>
<feature type="region of interest" description="Disordered" evidence="9">
    <location>
        <begin position="150"/>
        <end position="170"/>
    </location>
</feature>
<evidence type="ECO:0000256" key="3">
    <source>
        <dbReference type="ARBA" id="ARBA00022737"/>
    </source>
</evidence>